<feature type="compositionally biased region" description="Low complexity" evidence="5">
    <location>
        <begin position="25"/>
        <end position="36"/>
    </location>
</feature>
<organism evidence="6 7">
    <name type="scientific">Urochloa decumbens</name>
    <dbReference type="NCBI Taxonomy" id="240449"/>
    <lineage>
        <taxon>Eukaryota</taxon>
        <taxon>Viridiplantae</taxon>
        <taxon>Streptophyta</taxon>
        <taxon>Embryophyta</taxon>
        <taxon>Tracheophyta</taxon>
        <taxon>Spermatophyta</taxon>
        <taxon>Magnoliopsida</taxon>
        <taxon>Liliopsida</taxon>
        <taxon>Poales</taxon>
        <taxon>Poaceae</taxon>
        <taxon>PACMAD clade</taxon>
        <taxon>Panicoideae</taxon>
        <taxon>Panicodae</taxon>
        <taxon>Paniceae</taxon>
        <taxon>Melinidinae</taxon>
        <taxon>Urochloa</taxon>
    </lineage>
</organism>
<reference evidence="7" key="1">
    <citation type="submission" date="2024-06" db="EMBL/GenBank/DDBJ databases">
        <authorList>
            <person name="Ryan C."/>
        </authorList>
    </citation>
    <scope>NUCLEOTIDE SEQUENCE [LARGE SCALE GENOMIC DNA]</scope>
</reference>
<dbReference type="PROSITE" id="PS51450">
    <property type="entry name" value="LRR"/>
    <property type="match status" value="2"/>
</dbReference>
<dbReference type="Gene3D" id="3.80.10.10">
    <property type="entry name" value="Ribonuclease Inhibitor"/>
    <property type="match status" value="1"/>
</dbReference>
<evidence type="ECO:0000256" key="4">
    <source>
        <dbReference type="ARBA" id="ARBA00037519"/>
    </source>
</evidence>
<dbReference type="InterPro" id="IPR032675">
    <property type="entry name" value="LRR_dom_sf"/>
</dbReference>
<gene>
    <name evidence="6" type="ORF">URODEC1_LOCUS49052</name>
</gene>
<dbReference type="SMART" id="SM00369">
    <property type="entry name" value="LRR_TYP"/>
    <property type="match status" value="8"/>
</dbReference>
<dbReference type="AlphaFoldDB" id="A0ABC9A1J4"/>
<dbReference type="InterPro" id="IPR001611">
    <property type="entry name" value="Leu-rich_rpt"/>
</dbReference>
<feature type="region of interest" description="Disordered" evidence="5">
    <location>
        <begin position="175"/>
        <end position="198"/>
    </location>
</feature>
<dbReference type="Pfam" id="PF13855">
    <property type="entry name" value="LRR_8"/>
    <property type="match status" value="2"/>
</dbReference>
<evidence type="ECO:0000256" key="1">
    <source>
        <dbReference type="ARBA" id="ARBA00022614"/>
    </source>
</evidence>
<protein>
    <recommendedName>
        <fullName evidence="8">Plant intracellular Ras-group-related LRR protein 3</fullName>
    </recommendedName>
</protein>
<dbReference type="PANTHER" id="PTHR48051:SF54">
    <property type="entry name" value="LEUCINE-RICH REPEAT-CONTAINING PROTEIN"/>
    <property type="match status" value="1"/>
</dbReference>
<evidence type="ECO:0000313" key="7">
    <source>
        <dbReference type="Proteomes" id="UP001497457"/>
    </source>
</evidence>
<reference evidence="6 7" key="2">
    <citation type="submission" date="2024-10" db="EMBL/GenBank/DDBJ databases">
        <authorList>
            <person name="Ryan C."/>
        </authorList>
    </citation>
    <scope>NUCLEOTIDE SEQUENCE [LARGE SCALE GENOMIC DNA]</scope>
</reference>
<dbReference type="InterPro" id="IPR050216">
    <property type="entry name" value="LRR_domain-containing"/>
</dbReference>
<dbReference type="InterPro" id="IPR003591">
    <property type="entry name" value="Leu-rich_rpt_typical-subtyp"/>
</dbReference>
<feature type="region of interest" description="Disordered" evidence="5">
    <location>
        <begin position="111"/>
        <end position="139"/>
    </location>
</feature>
<feature type="compositionally biased region" description="Basic and acidic residues" evidence="5">
    <location>
        <begin position="115"/>
        <end position="127"/>
    </location>
</feature>
<dbReference type="EMBL" id="OZ075112">
    <property type="protein sequence ID" value="CAL4968494.1"/>
    <property type="molecule type" value="Genomic_DNA"/>
</dbReference>
<evidence type="ECO:0008006" key="8">
    <source>
        <dbReference type="Google" id="ProtNLM"/>
    </source>
</evidence>
<comment type="function">
    <text evidence="4">Leucine-rich repeat protein that likely mediates protein interactions, possibly in the context of signal transduction.</text>
</comment>
<dbReference type="FunFam" id="3.80.10.10:FF:000405">
    <property type="entry name" value="Plant intracellular Ras-group-related LRR protein 4"/>
    <property type="match status" value="1"/>
</dbReference>
<keyword evidence="1" id="KW-0433">Leucine-rich repeat</keyword>
<sequence length="523" mass="57200">MDPTPQSHPILAYVLSRLPSLPAVRTPRSPSLMPSSPRERDLEQQSPRTPSGPAEIDLVGRMPGLRHPSVLSAMTRAVADVASARDAIRVLGPRPDHEQVDASRALLAAAAAASGEKEEAAGEKEEVEKEEEEEEKLAASREVVRLEEEHEAYGALQREAEEKLESVYRMAMHGRDVGQEGGDGRNKGEEEEGPGGAVDEEVVRVLKEAEEGKTLERVDLADRQLRLLPDPVGRIRGLLALDVSRNQLKVVPDAIGGLEHLEELRLASNNLVSLPDSIGLLSNLKLLDVSGNRLRVLPDTISKCRSLVELDASYNALVYLPTGIGHELLHLQTLRVHLNKLRSLPSSVCEMRSLRLLDAHFNELRGLPAAIGSLSSLETLDLSSNFSDMRDLPPSIGDLAGLRDLDLSNNQIRALPDCFGRLGRLERLRLDQNPLAVPPPEVVAGGVDAVKDYMAARWEEAVAEEERRRASAAAAVDSPRGPSTPREWLTRSVSSLSTWVSDVTVKVVGQEAVEEEEFLQQQF</sequence>
<feature type="region of interest" description="Disordered" evidence="5">
    <location>
        <begin position="23"/>
        <end position="62"/>
    </location>
</feature>
<evidence type="ECO:0000256" key="5">
    <source>
        <dbReference type="SAM" id="MobiDB-lite"/>
    </source>
</evidence>
<dbReference type="SUPFAM" id="SSF52058">
    <property type="entry name" value="L domain-like"/>
    <property type="match status" value="1"/>
</dbReference>
<accession>A0ABC9A1J4</accession>
<proteinExistence type="inferred from homology"/>
<evidence type="ECO:0000256" key="2">
    <source>
        <dbReference type="ARBA" id="ARBA00022737"/>
    </source>
</evidence>
<name>A0ABC9A1J4_9POAL</name>
<keyword evidence="2" id="KW-0677">Repeat</keyword>
<keyword evidence="7" id="KW-1185">Reference proteome</keyword>
<dbReference type="Proteomes" id="UP001497457">
    <property type="component" value="Chromosome 2b"/>
</dbReference>
<dbReference type="GO" id="GO:0009416">
    <property type="term" value="P:response to light stimulus"/>
    <property type="evidence" value="ECO:0007669"/>
    <property type="project" value="UniProtKB-ARBA"/>
</dbReference>
<dbReference type="PANTHER" id="PTHR48051">
    <property type="match status" value="1"/>
</dbReference>
<comment type="similarity">
    <text evidence="3">Belongs to the SHOC2 family.</text>
</comment>
<dbReference type="SMART" id="SM00364">
    <property type="entry name" value="LRR_BAC"/>
    <property type="match status" value="7"/>
</dbReference>
<evidence type="ECO:0000256" key="3">
    <source>
        <dbReference type="ARBA" id="ARBA00023786"/>
    </source>
</evidence>
<evidence type="ECO:0000313" key="6">
    <source>
        <dbReference type="EMBL" id="CAL4968494.1"/>
    </source>
</evidence>
<feature type="compositionally biased region" description="Basic and acidic residues" evidence="5">
    <location>
        <begin position="175"/>
        <end position="188"/>
    </location>
</feature>